<dbReference type="EMBL" id="AP026978">
    <property type="protein sequence ID" value="BDT98498.1"/>
    <property type="molecule type" value="Genomic_DNA"/>
</dbReference>
<dbReference type="InterPro" id="IPR010451">
    <property type="entry name" value="Acetoacetate_decarboxylase"/>
</dbReference>
<organism evidence="1 2">
    <name type="scientific">Nocardia sputorum</name>
    <dbReference type="NCBI Taxonomy" id="2984338"/>
    <lineage>
        <taxon>Bacteria</taxon>
        <taxon>Bacillati</taxon>
        <taxon>Actinomycetota</taxon>
        <taxon>Actinomycetes</taxon>
        <taxon>Mycobacteriales</taxon>
        <taxon>Nocardiaceae</taxon>
        <taxon>Nocardia</taxon>
    </lineage>
</organism>
<evidence type="ECO:0000313" key="2">
    <source>
        <dbReference type="Proteomes" id="UP001317870"/>
    </source>
</evidence>
<accession>A0ABN6U010</accession>
<reference evidence="1 2" key="1">
    <citation type="submission" date="2022-11" db="EMBL/GenBank/DDBJ databases">
        <title>Genome Sequencing of Nocardia sp. ON39_IFM12276 and assembly.</title>
        <authorList>
            <person name="Shimojima M."/>
            <person name="Toyokawa M."/>
            <person name="Uesaka K."/>
        </authorList>
    </citation>
    <scope>NUCLEOTIDE SEQUENCE [LARGE SCALE GENOMIC DNA]</scope>
    <source>
        <strain evidence="1 2">IFM 12276</strain>
    </source>
</reference>
<protein>
    <recommendedName>
        <fullName evidence="3">Acetoacetate decarboxylase</fullName>
    </recommendedName>
</protein>
<name>A0ABN6U010_9NOCA</name>
<gene>
    <name evidence="1" type="ORF">IFM12276_15270</name>
</gene>
<evidence type="ECO:0000313" key="1">
    <source>
        <dbReference type="EMBL" id="BDT98498.1"/>
    </source>
</evidence>
<dbReference type="Gene3D" id="2.40.400.10">
    <property type="entry name" value="Acetoacetate decarboxylase-like"/>
    <property type="match status" value="1"/>
</dbReference>
<dbReference type="Proteomes" id="UP001317870">
    <property type="component" value="Chromosome"/>
</dbReference>
<dbReference type="InterPro" id="IPR023375">
    <property type="entry name" value="ADC_dom_sf"/>
</dbReference>
<evidence type="ECO:0008006" key="3">
    <source>
        <dbReference type="Google" id="ProtNLM"/>
    </source>
</evidence>
<keyword evidence="2" id="KW-1185">Reference proteome</keyword>
<sequence length="255" mass="27589">MTTRRPGAAAQKGVDMSTHTILGREVRMPVRIRLAHAFMATYLVPAEPAQRLIDYSGLRILRLPGGRAMCTLVFVDYVDGDLGPYHEFGVSFMVRHHTAASGSGNLKALVTGRAGVLIHRLPVDGDFTLAAGRGIWGFPKELAEFVVDHGGRTRSGALHQNGQLIADLTVRPGFATPNRAAASSFDAYSHIDGVTRCTRWEMRPSGMRARLGGARLTLGDHEIAAELRSLGLPRRALMSSSVSRLAMTFEDATAI</sequence>
<proteinExistence type="predicted"/>
<dbReference type="SUPFAM" id="SSF160104">
    <property type="entry name" value="Acetoacetate decarboxylase-like"/>
    <property type="match status" value="1"/>
</dbReference>
<dbReference type="Pfam" id="PF06314">
    <property type="entry name" value="ADC"/>
    <property type="match status" value="1"/>
</dbReference>